<name>A0A6N8DPJ0_RHOAC</name>
<organism evidence="4 5">
    <name type="scientific">Rhodoblastus acidophilus</name>
    <name type="common">Rhodopseudomonas acidophila</name>
    <dbReference type="NCBI Taxonomy" id="1074"/>
    <lineage>
        <taxon>Bacteria</taxon>
        <taxon>Pseudomonadati</taxon>
        <taxon>Pseudomonadota</taxon>
        <taxon>Alphaproteobacteria</taxon>
        <taxon>Hyphomicrobiales</taxon>
        <taxon>Rhodoblastaceae</taxon>
        <taxon>Rhodoblastus</taxon>
    </lineage>
</organism>
<dbReference type="Pfam" id="PF03808">
    <property type="entry name" value="Glyco_tran_WecG"/>
    <property type="match status" value="1"/>
</dbReference>
<keyword evidence="1" id="KW-0328">Glycosyltransferase</keyword>
<sequence>MARFTRPRRPVSAPNWRRSAPTPSTRGSGAACRRATKASVSEAVPNPCSTTQAWGISMPNGAEMTTFDRSVLACAARLSCPAKTEDPIDSNSFNLGPMRVQRLTLDAALNRVAAGMERDEPCLVAFCNTNSTNYAYSNPAYRRALSNMLVLNDGIGIELMARLMTGRGFPANLNGTDFVPQFLQSQRRPLRIFLLGAKPDVVAKAAKTFAAQFPGHTIVGYRDGYFQKCEEQAVVAEIAALRPDVVLVAMGNPTQELFMDAHAKNLNCRLIFGVGALFDYVSSATPRAPMWLRRARLEWLFRLALEPKRLLRRYTLDILVFAWSVFQFRARPSNELT</sequence>
<dbReference type="NCBIfam" id="TIGR00696">
    <property type="entry name" value="wecG_tagA_cpsF"/>
    <property type="match status" value="1"/>
</dbReference>
<gene>
    <name evidence="4" type="ORF">GJ654_16070</name>
</gene>
<evidence type="ECO:0000256" key="3">
    <source>
        <dbReference type="SAM" id="MobiDB-lite"/>
    </source>
</evidence>
<dbReference type="InterPro" id="IPR004629">
    <property type="entry name" value="WecG_TagA_CpsF"/>
</dbReference>
<proteinExistence type="predicted"/>
<comment type="caution">
    <text evidence="4">The sequence shown here is derived from an EMBL/GenBank/DDBJ whole genome shotgun (WGS) entry which is preliminary data.</text>
</comment>
<evidence type="ECO:0000313" key="4">
    <source>
        <dbReference type="EMBL" id="MTV32502.1"/>
    </source>
</evidence>
<evidence type="ECO:0000256" key="1">
    <source>
        <dbReference type="ARBA" id="ARBA00022676"/>
    </source>
</evidence>
<dbReference type="PANTHER" id="PTHR34136:SF1">
    <property type="entry name" value="UDP-N-ACETYL-D-MANNOSAMINURONIC ACID TRANSFERASE"/>
    <property type="match status" value="1"/>
</dbReference>
<dbReference type="OrthoDB" id="9771846at2"/>
<dbReference type="CDD" id="cd06533">
    <property type="entry name" value="Glyco_transf_WecG_TagA"/>
    <property type="match status" value="1"/>
</dbReference>
<dbReference type="EMBL" id="WNKS01000017">
    <property type="protein sequence ID" value="MTV32502.1"/>
    <property type="molecule type" value="Genomic_DNA"/>
</dbReference>
<dbReference type="PANTHER" id="PTHR34136">
    <property type="match status" value="1"/>
</dbReference>
<evidence type="ECO:0000256" key="2">
    <source>
        <dbReference type="ARBA" id="ARBA00022679"/>
    </source>
</evidence>
<accession>A0A6N8DPJ0</accession>
<dbReference type="GO" id="GO:0016758">
    <property type="term" value="F:hexosyltransferase activity"/>
    <property type="evidence" value="ECO:0007669"/>
    <property type="project" value="TreeGrafter"/>
</dbReference>
<reference evidence="4 5" key="1">
    <citation type="submission" date="2019-11" db="EMBL/GenBank/DDBJ databases">
        <title>Whole-genome sequence of a Rhodoblastus acidophilus DSM 142.</title>
        <authorList>
            <person name="Kyndt J.A."/>
            <person name="Meyer T.E."/>
        </authorList>
    </citation>
    <scope>NUCLEOTIDE SEQUENCE [LARGE SCALE GENOMIC DNA]</scope>
    <source>
        <strain evidence="4 5">DSM 142</strain>
    </source>
</reference>
<keyword evidence="2 4" id="KW-0808">Transferase</keyword>
<dbReference type="RefSeq" id="WP_155447191.1">
    <property type="nucleotide sequence ID" value="NZ_JAOQNR010000017.1"/>
</dbReference>
<dbReference type="AlphaFoldDB" id="A0A6N8DPJ0"/>
<dbReference type="Proteomes" id="UP000439113">
    <property type="component" value="Unassembled WGS sequence"/>
</dbReference>
<protein>
    <submittedName>
        <fullName evidence="4">WecB/TagA/CpsF family glycosyltransferase</fullName>
    </submittedName>
</protein>
<evidence type="ECO:0000313" key="5">
    <source>
        <dbReference type="Proteomes" id="UP000439113"/>
    </source>
</evidence>
<feature type="region of interest" description="Disordered" evidence="3">
    <location>
        <begin position="1"/>
        <end position="31"/>
    </location>
</feature>